<dbReference type="EMBL" id="ACGK02000001">
    <property type="protein sequence ID" value="EGF23350.1"/>
    <property type="molecule type" value="Genomic_DNA"/>
</dbReference>
<dbReference type="SUPFAM" id="SSF53178">
    <property type="entry name" value="Peptidyl-tRNA hydrolase-like"/>
    <property type="match status" value="1"/>
</dbReference>
<evidence type="ECO:0000256" key="7">
    <source>
        <dbReference type="HAMAP-Rule" id="MF_00083"/>
    </source>
</evidence>
<comment type="caution">
    <text evidence="8">The sequence shown here is derived from an EMBL/GenBank/DDBJ whole genome shotgun (WGS) entry which is preliminary data.</text>
</comment>
<feature type="active site" description="Proton acceptor" evidence="7">
    <location>
        <position position="34"/>
    </location>
</feature>
<dbReference type="GO" id="GO:0004045">
    <property type="term" value="F:peptidyl-tRNA hydrolase activity"/>
    <property type="evidence" value="ECO:0007669"/>
    <property type="project" value="UniProtKB-UniRule"/>
</dbReference>
<evidence type="ECO:0000256" key="2">
    <source>
        <dbReference type="ARBA" id="ARBA00022555"/>
    </source>
</evidence>
<keyword evidence="2 7" id="KW-0820">tRNA-binding</keyword>
<comment type="catalytic activity">
    <reaction evidence="7">
        <text>an N-acyl-L-alpha-aminoacyl-tRNA + H2O = an N-acyl-L-amino acid + a tRNA + H(+)</text>
        <dbReference type="Rhea" id="RHEA:54448"/>
        <dbReference type="Rhea" id="RHEA-COMP:10123"/>
        <dbReference type="Rhea" id="RHEA-COMP:13883"/>
        <dbReference type="ChEBI" id="CHEBI:15377"/>
        <dbReference type="ChEBI" id="CHEBI:15378"/>
        <dbReference type="ChEBI" id="CHEBI:59874"/>
        <dbReference type="ChEBI" id="CHEBI:78442"/>
        <dbReference type="ChEBI" id="CHEBI:138191"/>
        <dbReference type="EC" id="3.1.1.29"/>
    </reaction>
</comment>
<comment type="similarity">
    <text evidence="5 7">Belongs to the PTH family.</text>
</comment>
<reference evidence="8 9" key="1">
    <citation type="submission" date="2011-02" db="EMBL/GenBank/DDBJ databases">
        <authorList>
            <person name="Muzny D."/>
            <person name="Qin X."/>
            <person name="Buhay C."/>
            <person name="Dugan-Rocha S."/>
            <person name="Ding Y."/>
            <person name="Chen G."/>
            <person name="Hawes A."/>
            <person name="Holder M."/>
            <person name="Jhangiani S."/>
            <person name="Johnson A."/>
            <person name="Khan Z."/>
            <person name="Li Z."/>
            <person name="Liu W."/>
            <person name="Liu X."/>
            <person name="Perez L."/>
            <person name="Shen H."/>
            <person name="Wang Q."/>
            <person name="Watt J."/>
            <person name="Xi L."/>
            <person name="Xin Y."/>
            <person name="Zhou J."/>
            <person name="Deng J."/>
            <person name="Jiang H."/>
            <person name="Liu Y."/>
            <person name="Qu J."/>
            <person name="Song X.-Z."/>
            <person name="Zhang L."/>
            <person name="Villasana D."/>
            <person name="Johnson A."/>
            <person name="Liu J."/>
            <person name="Liyanage D."/>
            <person name="Lorensuhewa L."/>
            <person name="Robinson T."/>
            <person name="Song A."/>
            <person name="Song B.-B."/>
            <person name="Dinh H."/>
            <person name="Thornton R."/>
            <person name="Coyle M."/>
            <person name="Francisco L."/>
            <person name="Jackson L."/>
            <person name="Javaid M."/>
            <person name="Korchina V."/>
            <person name="Kovar C."/>
            <person name="Mata R."/>
            <person name="Mathew T."/>
            <person name="Ngo R."/>
            <person name="Nguyen L."/>
            <person name="Nguyen N."/>
            <person name="Okwuonu G."/>
            <person name="Ongeri F."/>
            <person name="Pham C."/>
            <person name="Simmons D."/>
            <person name="Wilczek-Boney K."/>
            <person name="Hale W."/>
            <person name="Jakkamsetti A."/>
            <person name="Pham P."/>
            <person name="Ruth R."/>
            <person name="San Lucas F."/>
            <person name="Warren J."/>
            <person name="Zhang J."/>
            <person name="Zhao Z."/>
            <person name="Zhou C."/>
            <person name="Zhu D."/>
            <person name="Lee S."/>
            <person name="Bess C."/>
            <person name="Blankenburg K."/>
            <person name="Forbes L."/>
            <person name="Fu Q."/>
            <person name="Gubbala S."/>
            <person name="Hirani K."/>
            <person name="Jayaseelan J.C."/>
            <person name="Lara F."/>
            <person name="Munidasa M."/>
            <person name="Palculict T."/>
            <person name="Patil S."/>
            <person name="Pu L.-L."/>
            <person name="Saada N."/>
            <person name="Tang L."/>
            <person name="Weissenberger G."/>
            <person name="Zhu Y."/>
            <person name="Hemphill L."/>
            <person name="Shang Y."/>
            <person name="Youmans B."/>
            <person name="Ayvaz T."/>
            <person name="Ross M."/>
            <person name="Santibanez J."/>
            <person name="Aqrawi P."/>
            <person name="Gross S."/>
            <person name="Joshi V."/>
            <person name="Fowler G."/>
            <person name="Nazareth L."/>
            <person name="Reid J."/>
            <person name="Worley K."/>
            <person name="Petrosino J."/>
            <person name="Highlander S."/>
            <person name="Gibbs R."/>
        </authorList>
    </citation>
    <scope>NUCLEOTIDE SEQUENCE [LARGE SCALE GENOMIC DNA]</scope>
    <source>
        <strain evidence="8 9">DSM 15829</strain>
    </source>
</reference>
<feature type="binding site" evidence="7">
    <location>
        <position position="128"/>
    </location>
    <ligand>
        <name>tRNA</name>
        <dbReference type="ChEBI" id="CHEBI:17843"/>
    </ligand>
</feature>
<evidence type="ECO:0000256" key="4">
    <source>
        <dbReference type="ARBA" id="ARBA00022884"/>
    </source>
</evidence>
<feature type="binding site" evidence="7">
    <location>
        <position position="80"/>
    </location>
    <ligand>
        <name>tRNA</name>
        <dbReference type="ChEBI" id="CHEBI:17843"/>
    </ligand>
</feature>
<dbReference type="NCBIfam" id="TIGR00447">
    <property type="entry name" value="pth"/>
    <property type="match status" value="1"/>
</dbReference>
<comment type="subcellular location">
    <subcellularLocation>
        <location evidence="7">Cytoplasm</location>
    </subcellularLocation>
</comment>
<feature type="site" description="Discriminates between blocked and unblocked aminoacyl-tRNA" evidence="7">
    <location>
        <position position="24"/>
    </location>
</feature>
<keyword evidence="7" id="KW-0963">Cytoplasm</keyword>
<dbReference type="GO" id="GO:0072344">
    <property type="term" value="P:rescue of stalled ribosome"/>
    <property type="evidence" value="ECO:0007669"/>
    <property type="project" value="UniProtKB-UniRule"/>
</dbReference>
<dbReference type="PROSITE" id="PS01196">
    <property type="entry name" value="PEPT_TRNA_HYDROL_2"/>
    <property type="match status" value="1"/>
</dbReference>
<dbReference type="GeneID" id="93211056"/>
<gene>
    <name evidence="7 8" type="primary">pth</name>
    <name evidence="8" type="ORF">HMPREF0091_10297</name>
</gene>
<evidence type="ECO:0000313" key="9">
    <source>
        <dbReference type="Proteomes" id="UP000005947"/>
    </source>
</evidence>
<evidence type="ECO:0000313" key="8">
    <source>
        <dbReference type="EMBL" id="EGF23350.1"/>
    </source>
</evidence>
<dbReference type="HAMAP" id="MF_00083">
    <property type="entry name" value="Pept_tRNA_hydro_bact"/>
    <property type="match status" value="1"/>
</dbReference>
<comment type="subunit">
    <text evidence="7">Monomer.</text>
</comment>
<feature type="binding site" evidence="7">
    <location>
        <position position="29"/>
    </location>
    <ligand>
        <name>tRNA</name>
        <dbReference type="ChEBI" id="CHEBI:17843"/>
    </ligand>
</feature>
<dbReference type="Pfam" id="PF01195">
    <property type="entry name" value="Pept_tRNA_hydro"/>
    <property type="match status" value="1"/>
</dbReference>
<dbReference type="AlphaFoldDB" id="F1T3Q6"/>
<feature type="site" description="Stabilizes the basic form of H active site to accept a proton" evidence="7">
    <location>
        <position position="107"/>
    </location>
</feature>
<accession>F1T3Q6</accession>
<dbReference type="GO" id="GO:0005737">
    <property type="term" value="C:cytoplasm"/>
    <property type="evidence" value="ECO:0007669"/>
    <property type="project" value="UniProtKB-SubCell"/>
</dbReference>
<dbReference type="GO" id="GO:0000049">
    <property type="term" value="F:tRNA binding"/>
    <property type="evidence" value="ECO:0007669"/>
    <property type="project" value="UniProtKB-UniRule"/>
</dbReference>
<keyword evidence="4 7" id="KW-0694">RNA-binding</keyword>
<sequence>MSRDNLFTPKHIPPQISCIIGLGNPGAEYARTPHNIGFEACDALARNLHASYWKSQAGCLVAAAPRGDGSMVYIAKPQGYMNTSGGPVSKLLRELKLTTRDMLVLHDDCDMDLGNVKLKWGGGLNGHNGLRSLAQKLQTSDFARLKCGIGRPSGRMSLATYVLTPVRGKQQELFDFAVDAASVTCQKCLANGFQKTLADNS</sequence>
<comment type="function">
    <text evidence="7">Hydrolyzes ribosome-free peptidyl-tRNAs (with 1 or more amino acids incorporated), which drop off the ribosome during protein synthesis, or as a result of ribosome stalling.</text>
</comment>
<dbReference type="InterPro" id="IPR036416">
    <property type="entry name" value="Pept_tRNA_hydro_sf"/>
</dbReference>
<keyword evidence="3 7" id="KW-0378">Hydrolase</keyword>
<dbReference type="InterPro" id="IPR018171">
    <property type="entry name" value="Pept_tRNA_hydro_CS"/>
</dbReference>
<dbReference type="Gene3D" id="3.40.50.1470">
    <property type="entry name" value="Peptidyl-tRNA hydrolase"/>
    <property type="match status" value="1"/>
</dbReference>
<dbReference type="Proteomes" id="UP000005947">
    <property type="component" value="Unassembled WGS sequence"/>
</dbReference>
<dbReference type="OrthoDB" id="9800507at2"/>
<feature type="binding site" evidence="7">
    <location>
        <position position="82"/>
    </location>
    <ligand>
        <name>tRNA</name>
        <dbReference type="ChEBI" id="CHEBI:17843"/>
    </ligand>
</feature>
<dbReference type="EC" id="3.1.1.29" evidence="1 7"/>
<protein>
    <recommendedName>
        <fullName evidence="6 7">Peptidyl-tRNA hydrolase</fullName>
        <shortName evidence="7">Pth</shortName>
        <ecNumber evidence="1 7">3.1.1.29</ecNumber>
    </recommendedName>
</protein>
<dbReference type="GO" id="GO:0006515">
    <property type="term" value="P:protein quality control for misfolded or incompletely synthesized proteins"/>
    <property type="evidence" value="ECO:0007669"/>
    <property type="project" value="UniProtKB-UniRule"/>
</dbReference>
<dbReference type="eggNOG" id="COG0193">
    <property type="taxonomic scope" value="Bacteria"/>
</dbReference>
<evidence type="ECO:0000256" key="3">
    <source>
        <dbReference type="ARBA" id="ARBA00022801"/>
    </source>
</evidence>
<dbReference type="PANTHER" id="PTHR17224:SF1">
    <property type="entry name" value="PEPTIDYL-TRNA HYDROLASE"/>
    <property type="match status" value="1"/>
</dbReference>
<dbReference type="RefSeq" id="WP_006302420.1">
    <property type="nucleotide sequence ID" value="NZ_ACGK02000001.1"/>
</dbReference>
<proteinExistence type="inferred from homology"/>
<name>F1T3Q6_9ACTN</name>
<dbReference type="CDD" id="cd00462">
    <property type="entry name" value="PTH"/>
    <property type="match status" value="1"/>
</dbReference>
<organism evidence="8 9">
    <name type="scientific">Fannyhessea vaginae DSM 15829</name>
    <dbReference type="NCBI Taxonomy" id="525256"/>
    <lineage>
        <taxon>Bacteria</taxon>
        <taxon>Bacillati</taxon>
        <taxon>Actinomycetota</taxon>
        <taxon>Coriobacteriia</taxon>
        <taxon>Coriobacteriales</taxon>
        <taxon>Atopobiaceae</taxon>
        <taxon>Fannyhessea</taxon>
    </lineage>
</organism>
<dbReference type="InterPro" id="IPR001328">
    <property type="entry name" value="Pept_tRNA_hydro"/>
</dbReference>
<dbReference type="PANTHER" id="PTHR17224">
    <property type="entry name" value="PEPTIDYL-TRNA HYDROLASE"/>
    <property type="match status" value="1"/>
</dbReference>
<evidence type="ECO:0000256" key="6">
    <source>
        <dbReference type="ARBA" id="ARBA00050038"/>
    </source>
</evidence>
<evidence type="ECO:0000256" key="5">
    <source>
        <dbReference type="ARBA" id="ARBA00038063"/>
    </source>
</evidence>
<comment type="function">
    <text evidence="7">Catalyzes the release of premature peptidyl moieties from peptidyl-tRNA molecules trapped in stalled 50S ribosomal subunits, and thus maintains levels of free tRNAs and 50S ribosomes.</text>
</comment>
<evidence type="ECO:0000256" key="1">
    <source>
        <dbReference type="ARBA" id="ARBA00013260"/>
    </source>
</evidence>
<keyword evidence="9" id="KW-1185">Reference proteome</keyword>